<proteinExistence type="predicted"/>
<dbReference type="InterPro" id="IPR025524">
    <property type="entry name" value="DUF4412"/>
</dbReference>
<keyword evidence="1" id="KW-0732">Signal</keyword>
<dbReference type="OrthoDB" id="937935at2"/>
<name>A0A101JCB2_CHLLI</name>
<evidence type="ECO:0000313" key="3">
    <source>
        <dbReference type="EMBL" id="KUL24151.1"/>
    </source>
</evidence>
<comment type="caution">
    <text evidence="3">The sequence shown here is derived from an EMBL/GenBank/DDBJ whole genome shotgun (WGS) entry which is preliminary data.</text>
</comment>
<feature type="domain" description="DUF4412" evidence="2">
    <location>
        <begin position="26"/>
        <end position="216"/>
    </location>
</feature>
<dbReference type="Proteomes" id="UP000053937">
    <property type="component" value="Unassembled WGS sequence"/>
</dbReference>
<dbReference type="AlphaFoldDB" id="A0A101JCB2"/>
<accession>A0A101JCB2</accession>
<feature type="chain" id="PRO_5007097597" description="DUF4412 domain-containing protein" evidence="1">
    <location>
        <begin position="23"/>
        <end position="246"/>
    </location>
</feature>
<reference evidence="3 4" key="1">
    <citation type="submission" date="2015-10" db="EMBL/GenBank/DDBJ databases">
        <title>Draft Genome Sequence of Chlorobium limicola strain Frasassi Growing under Artificial Lighting in the Frasassi Cave System.</title>
        <authorList>
            <person name="Mansor M."/>
            <person name="Macalady J."/>
        </authorList>
    </citation>
    <scope>NUCLEOTIDE SEQUENCE [LARGE SCALE GENOMIC DNA]</scope>
    <source>
        <strain evidence="3 4">Frasassi</strain>
    </source>
</reference>
<gene>
    <name evidence="3" type="ORF">ASB62_07040</name>
</gene>
<evidence type="ECO:0000259" key="2">
    <source>
        <dbReference type="Pfam" id="PF14371"/>
    </source>
</evidence>
<evidence type="ECO:0000256" key="1">
    <source>
        <dbReference type="SAM" id="SignalP"/>
    </source>
</evidence>
<dbReference type="RefSeq" id="WP_059139224.1">
    <property type="nucleotide sequence ID" value="NZ_LMBR01000174.1"/>
</dbReference>
<dbReference type="EMBL" id="LMBR01000174">
    <property type="protein sequence ID" value="KUL24151.1"/>
    <property type="molecule type" value="Genomic_DNA"/>
</dbReference>
<organism evidence="3 4">
    <name type="scientific">Chlorobium limicola</name>
    <dbReference type="NCBI Taxonomy" id="1092"/>
    <lineage>
        <taxon>Bacteria</taxon>
        <taxon>Pseudomonadati</taxon>
        <taxon>Chlorobiota</taxon>
        <taxon>Chlorobiia</taxon>
        <taxon>Chlorobiales</taxon>
        <taxon>Chlorobiaceae</taxon>
        <taxon>Chlorobium/Pelodictyon group</taxon>
        <taxon>Chlorobium</taxon>
    </lineage>
</organism>
<dbReference type="Pfam" id="PF14371">
    <property type="entry name" value="DUF4412"/>
    <property type="match status" value="1"/>
</dbReference>
<feature type="signal peptide" evidence="1">
    <location>
        <begin position="1"/>
        <end position="22"/>
    </location>
</feature>
<keyword evidence="4" id="KW-1185">Reference proteome</keyword>
<sequence>MKKVLILITLLCGNLLSGTATASGKFTGLMDMVLKMPGGTADVSYYFGADAQRMDMVMNMTKIPDPLKTTVITKAGRPDEALVINHETKSYSFVNLRTAAENATLLDFDSNYKLKRLGKTVIKGYQCEHISLTSTTEKLELWVTSDLGDFSTFRILQSQNPRLSNTALSRTLQSAGIEGFPVKILQQNDNGLTTMELASIKPKAVASSLFTIPKGYKKIEAKQKQATGKQKEHLRNLMEKMKKFEE</sequence>
<protein>
    <recommendedName>
        <fullName evidence="2">DUF4412 domain-containing protein</fullName>
    </recommendedName>
</protein>
<evidence type="ECO:0000313" key="4">
    <source>
        <dbReference type="Proteomes" id="UP000053937"/>
    </source>
</evidence>